<evidence type="ECO:0000313" key="1">
    <source>
        <dbReference type="EMBL" id="GBL91294.1"/>
    </source>
</evidence>
<name>A0A4Y2BJG3_ARAVE</name>
<accession>A0A4Y2BJG3</accession>
<evidence type="ECO:0000313" key="2">
    <source>
        <dbReference type="Proteomes" id="UP000499080"/>
    </source>
</evidence>
<proteinExistence type="predicted"/>
<protein>
    <submittedName>
        <fullName evidence="1">Uncharacterized protein</fullName>
    </submittedName>
</protein>
<dbReference type="EMBL" id="BGPR01000078">
    <property type="protein sequence ID" value="GBL91294.1"/>
    <property type="molecule type" value="Genomic_DNA"/>
</dbReference>
<dbReference type="Proteomes" id="UP000499080">
    <property type="component" value="Unassembled WGS sequence"/>
</dbReference>
<reference evidence="1 2" key="1">
    <citation type="journal article" date="2019" name="Sci. Rep.">
        <title>Orb-weaving spider Araneus ventricosus genome elucidates the spidroin gene catalogue.</title>
        <authorList>
            <person name="Kono N."/>
            <person name="Nakamura H."/>
            <person name="Ohtoshi R."/>
            <person name="Moran D.A.P."/>
            <person name="Shinohara A."/>
            <person name="Yoshida Y."/>
            <person name="Fujiwara M."/>
            <person name="Mori M."/>
            <person name="Tomita M."/>
            <person name="Arakawa K."/>
        </authorList>
    </citation>
    <scope>NUCLEOTIDE SEQUENCE [LARGE SCALE GENOMIC DNA]</scope>
</reference>
<dbReference type="AlphaFoldDB" id="A0A4Y2BJG3"/>
<keyword evidence="2" id="KW-1185">Reference proteome</keyword>
<sequence length="116" mass="12690">MSLDLSHCVADHVASAVASVNCNQARKASFRANSVLRVMFGGEGDESGINCNRTRGIPSDNRIRIRAVAIKEGKLLTTWIREVSVLILQVKTTCEVDTKLFRDGFTAFVKACCELS</sequence>
<gene>
    <name evidence="1" type="ORF">AVEN_203450_1</name>
</gene>
<comment type="caution">
    <text evidence="1">The sequence shown here is derived from an EMBL/GenBank/DDBJ whole genome shotgun (WGS) entry which is preliminary data.</text>
</comment>
<organism evidence="1 2">
    <name type="scientific">Araneus ventricosus</name>
    <name type="common">Orbweaver spider</name>
    <name type="synonym">Epeira ventricosa</name>
    <dbReference type="NCBI Taxonomy" id="182803"/>
    <lineage>
        <taxon>Eukaryota</taxon>
        <taxon>Metazoa</taxon>
        <taxon>Ecdysozoa</taxon>
        <taxon>Arthropoda</taxon>
        <taxon>Chelicerata</taxon>
        <taxon>Arachnida</taxon>
        <taxon>Araneae</taxon>
        <taxon>Araneomorphae</taxon>
        <taxon>Entelegynae</taxon>
        <taxon>Araneoidea</taxon>
        <taxon>Araneidae</taxon>
        <taxon>Araneus</taxon>
    </lineage>
</organism>